<organism evidence="1">
    <name type="scientific">Schizaphis graminum</name>
    <name type="common">Green bug aphid</name>
    <dbReference type="NCBI Taxonomy" id="13262"/>
    <lineage>
        <taxon>Eukaryota</taxon>
        <taxon>Metazoa</taxon>
        <taxon>Ecdysozoa</taxon>
        <taxon>Arthropoda</taxon>
        <taxon>Hexapoda</taxon>
        <taxon>Insecta</taxon>
        <taxon>Pterygota</taxon>
        <taxon>Neoptera</taxon>
        <taxon>Paraneoptera</taxon>
        <taxon>Hemiptera</taxon>
        <taxon>Sternorrhyncha</taxon>
        <taxon>Aphidomorpha</taxon>
        <taxon>Aphidoidea</taxon>
        <taxon>Aphididae</taxon>
        <taxon>Aphidini</taxon>
        <taxon>Schizaphis</taxon>
    </lineage>
</organism>
<dbReference type="AlphaFoldDB" id="A0A2S2P6C0"/>
<evidence type="ECO:0000313" key="1">
    <source>
        <dbReference type="EMBL" id="MBY24970.1"/>
    </source>
</evidence>
<protein>
    <submittedName>
        <fullName evidence="1">Uncharacterized protein</fullName>
    </submittedName>
</protein>
<dbReference type="EMBL" id="GGMR01012351">
    <property type="protein sequence ID" value="MBY24970.1"/>
    <property type="molecule type" value="Transcribed_RNA"/>
</dbReference>
<proteinExistence type="predicted"/>
<name>A0A2S2P6C0_SCHGA</name>
<gene>
    <name evidence="1" type="ORF">g.85246</name>
</gene>
<accession>A0A2S2P6C0</accession>
<reference evidence="1" key="1">
    <citation type="submission" date="2018-04" db="EMBL/GenBank/DDBJ databases">
        <title>Transcriptome of Schizaphis graminum biotype I.</title>
        <authorList>
            <person name="Scully E.D."/>
            <person name="Geib S.M."/>
            <person name="Palmer N.A."/>
            <person name="Koch K."/>
            <person name="Bradshaw J."/>
            <person name="Heng-Moss T."/>
            <person name="Sarath G."/>
        </authorList>
    </citation>
    <scope>NUCLEOTIDE SEQUENCE</scope>
</reference>
<sequence>MNTAFTFHFFYADHTFIKTFVQIQIFQKYTHNHYKLICFCPFHFLQIPLLKNKKNVDRHNIAPASTNKHKYVVNWMNCPLFKNKTIRILKYSKIINIKFPRVIK</sequence>